<reference evidence="1 2" key="1">
    <citation type="submission" date="2014-03" db="EMBL/GenBank/DDBJ databases">
        <title>Genome sequence of Bordetella holmseii.</title>
        <authorList>
            <person name="Harvill E."/>
            <person name="Goodfield L.L."/>
            <person name="Ivanov Y."/>
            <person name="Meyer J.A."/>
            <person name="Newth C."/>
            <person name="Cassiday P."/>
            <person name="Tondella M.L."/>
            <person name="Liao P."/>
            <person name="Zimmerman J."/>
            <person name="Meert K."/>
            <person name="Wessel D."/>
            <person name="Berger J."/>
            <person name="Dean J.M."/>
            <person name="Holubkov R."/>
            <person name="Burr J."/>
            <person name="Liu T."/>
            <person name="Brinkac L.M."/>
            <person name="Sanka R."/>
            <person name="Kim M."/>
            <person name="Losada L."/>
        </authorList>
    </citation>
    <scope>NUCLEOTIDE SEQUENCE [LARGE SCALE GENOMIC DNA]</scope>
    <source>
        <strain evidence="1 2">CDC-H585-BH</strain>
    </source>
</reference>
<dbReference type="GeneID" id="93120335"/>
<dbReference type="RefSeq" id="WP_005013388.1">
    <property type="nucleotide sequence ID" value="NZ_JFZZ01000125.1"/>
</dbReference>
<name>A0A158M0W5_9BORD</name>
<accession>A0A158M0W5</accession>
<dbReference type="AlphaFoldDB" id="A0A158M0W5"/>
<organism evidence="1 2">
    <name type="scientific">Bordetella holmesii CDC-H585-BH</name>
    <dbReference type="NCBI Taxonomy" id="1331206"/>
    <lineage>
        <taxon>Bacteria</taxon>
        <taxon>Pseudomonadati</taxon>
        <taxon>Pseudomonadota</taxon>
        <taxon>Betaproteobacteria</taxon>
        <taxon>Burkholderiales</taxon>
        <taxon>Alcaligenaceae</taxon>
        <taxon>Bordetella</taxon>
    </lineage>
</organism>
<dbReference type="PATRIC" id="fig|1331206.3.peg.3058"/>
<dbReference type="STRING" id="35814.BBB42_07450"/>
<gene>
    <name evidence="1" type="ORF">L497_0831</name>
</gene>
<evidence type="ECO:0000313" key="1">
    <source>
        <dbReference type="EMBL" id="KAK88054.1"/>
    </source>
</evidence>
<comment type="caution">
    <text evidence="1">The sequence shown here is derived from an EMBL/GenBank/DDBJ whole genome shotgun (WGS) entry which is preliminary data.</text>
</comment>
<dbReference type="GO" id="GO:0016740">
    <property type="term" value="F:transferase activity"/>
    <property type="evidence" value="ECO:0007669"/>
    <property type="project" value="UniProtKB-KW"/>
</dbReference>
<dbReference type="EMBL" id="JFZZ01000125">
    <property type="protein sequence ID" value="KAK88054.1"/>
    <property type="molecule type" value="Genomic_DNA"/>
</dbReference>
<protein>
    <submittedName>
        <fullName evidence="1">Putative N-acetyltransferase YedL</fullName>
    </submittedName>
</protein>
<evidence type="ECO:0000313" key="2">
    <source>
        <dbReference type="Proteomes" id="UP000026682"/>
    </source>
</evidence>
<proteinExistence type="predicted"/>
<dbReference type="Proteomes" id="UP000026682">
    <property type="component" value="Unassembled WGS sequence"/>
</dbReference>
<sequence>MQPSRRAFLTGRRPPRSPWDAFCERISAAAVGELQQQERPRLVLGHAQDVWRARELADACGITLALWGVPTWREEANCLWLDPAALNGWRHEEGLIVAEPGCAVGVLAAQGCAQFAQADPQQTIAAWLATARGFSTPADSGLRAATVMFSDGTVERVGGFGATDTQPLRSATLQNLVPALFQLAGSADAQACQTAAGWSACFRLDAMLEPANLAQVLLGHGGSLAWVQDSCWTSGQAGASPCESSLAGWRLEMRMKALFDPHGRFPEIRYPGGRE</sequence>
<keyword evidence="1" id="KW-0808">Transferase</keyword>